<evidence type="ECO:0000256" key="7">
    <source>
        <dbReference type="ARBA" id="ARBA00022723"/>
    </source>
</evidence>
<keyword evidence="10" id="KW-0862">Zinc</keyword>
<protein>
    <recommendedName>
        <fullName evidence="16">CBS domain-containing protein</fullName>
    </recommendedName>
</protein>
<sequence>MNSSLKLFSVRDIDIRVHLTFPLILLWAAYQFGVLGGGGMSGALFGVIAVLLLFVLVTLHELGHSFAALHYGVPVERIVLLPIGGVAQLRHMPDNPKEEFVIALAGPAVNVLLALLMGAVGLVFGLPLGNPLAGGVTLSLSAVFSYIFFYNVILAIFNMIPAFPMDGGRVLRSLLAMKLDYGQATKIAVNIGRGLAILFGLYGLFNGAFFTLLIAIFIFSGATQEGRMVQFRQRLRGYTVQQAYANEIPILQPADSLHEAVNWTARGINSFPVSHFGVYVGFLSNVRLMAALQRDGPNQTVAAVMDRDVQPVSLTADLYDVQKRLNNDGLSALPVVENGRVLGLITSRHIREMLHMATLQPALFPRIRSA</sequence>
<evidence type="ECO:0000256" key="4">
    <source>
        <dbReference type="ARBA" id="ARBA00022475"/>
    </source>
</evidence>
<evidence type="ECO:0000256" key="3">
    <source>
        <dbReference type="ARBA" id="ARBA00007931"/>
    </source>
</evidence>
<dbReference type="SUPFAM" id="SSF54631">
    <property type="entry name" value="CBS-domain pair"/>
    <property type="match status" value="1"/>
</dbReference>
<dbReference type="InterPro" id="IPR008915">
    <property type="entry name" value="Peptidase_M50"/>
</dbReference>
<feature type="domain" description="CBS" evidence="16">
    <location>
        <begin position="305"/>
        <end position="363"/>
    </location>
</feature>
<feature type="transmembrane region" description="Helical" evidence="15">
    <location>
        <begin position="100"/>
        <end position="124"/>
    </location>
</feature>
<dbReference type="Gene3D" id="3.10.580.10">
    <property type="entry name" value="CBS-domain"/>
    <property type="match status" value="1"/>
</dbReference>
<dbReference type="Pfam" id="PF02163">
    <property type="entry name" value="Peptidase_M50"/>
    <property type="match status" value="1"/>
</dbReference>
<evidence type="ECO:0000256" key="10">
    <source>
        <dbReference type="ARBA" id="ARBA00022833"/>
    </source>
</evidence>
<evidence type="ECO:0000256" key="5">
    <source>
        <dbReference type="ARBA" id="ARBA00022670"/>
    </source>
</evidence>
<name>A0A3B0VJ03_9ZZZZ</name>
<keyword evidence="9" id="KW-0378">Hydrolase</keyword>
<evidence type="ECO:0000256" key="8">
    <source>
        <dbReference type="ARBA" id="ARBA00022737"/>
    </source>
</evidence>
<evidence type="ECO:0000313" key="17">
    <source>
        <dbReference type="EMBL" id="VAW31634.1"/>
    </source>
</evidence>
<keyword evidence="14 15" id="KW-0472">Membrane</keyword>
<comment type="subcellular location">
    <subcellularLocation>
        <location evidence="2">Cell membrane</location>
        <topology evidence="2">Multi-pass membrane protein</topology>
    </subcellularLocation>
</comment>
<keyword evidence="13" id="KW-0129">CBS domain</keyword>
<dbReference type="GO" id="GO:0006508">
    <property type="term" value="P:proteolysis"/>
    <property type="evidence" value="ECO:0007669"/>
    <property type="project" value="UniProtKB-KW"/>
</dbReference>
<evidence type="ECO:0000256" key="12">
    <source>
        <dbReference type="ARBA" id="ARBA00023049"/>
    </source>
</evidence>
<keyword evidence="4" id="KW-1003">Cell membrane</keyword>
<dbReference type="GO" id="GO:0005886">
    <property type="term" value="C:plasma membrane"/>
    <property type="evidence" value="ECO:0007669"/>
    <property type="project" value="UniProtKB-SubCell"/>
</dbReference>
<dbReference type="PANTHER" id="PTHR39188:SF3">
    <property type="entry name" value="STAGE IV SPORULATION PROTEIN FB"/>
    <property type="match status" value="1"/>
</dbReference>
<dbReference type="EMBL" id="UOEU01000260">
    <property type="protein sequence ID" value="VAW31634.1"/>
    <property type="molecule type" value="Genomic_DNA"/>
</dbReference>
<dbReference type="GO" id="GO:0008237">
    <property type="term" value="F:metallopeptidase activity"/>
    <property type="evidence" value="ECO:0007669"/>
    <property type="project" value="UniProtKB-KW"/>
</dbReference>
<gene>
    <name evidence="17" type="ORF">MNBD_CHLOROFLEXI01-2317</name>
</gene>
<dbReference type="PIRSF" id="PIRSF006404">
    <property type="entry name" value="UCP006404_Pept_M50_CBS"/>
    <property type="match status" value="1"/>
</dbReference>
<dbReference type="AlphaFoldDB" id="A0A3B0VJ03"/>
<evidence type="ECO:0000256" key="6">
    <source>
        <dbReference type="ARBA" id="ARBA00022692"/>
    </source>
</evidence>
<reference evidence="17" key="1">
    <citation type="submission" date="2018-06" db="EMBL/GenBank/DDBJ databases">
        <authorList>
            <person name="Zhirakovskaya E."/>
        </authorList>
    </citation>
    <scope>NUCLEOTIDE SEQUENCE</scope>
</reference>
<dbReference type="SMART" id="SM00116">
    <property type="entry name" value="CBS"/>
    <property type="match status" value="2"/>
</dbReference>
<keyword evidence="7" id="KW-0479">Metal-binding</keyword>
<dbReference type="GO" id="GO:0046872">
    <property type="term" value="F:metal ion binding"/>
    <property type="evidence" value="ECO:0007669"/>
    <property type="project" value="UniProtKB-KW"/>
</dbReference>
<dbReference type="InterPro" id="IPR016483">
    <property type="entry name" value="UCP006404_Pept_M50_CBS"/>
</dbReference>
<evidence type="ECO:0000256" key="1">
    <source>
        <dbReference type="ARBA" id="ARBA00001947"/>
    </source>
</evidence>
<evidence type="ECO:0000256" key="15">
    <source>
        <dbReference type="SAM" id="Phobius"/>
    </source>
</evidence>
<feature type="transmembrane region" description="Helical" evidence="15">
    <location>
        <begin position="39"/>
        <end position="59"/>
    </location>
</feature>
<keyword evidence="5" id="KW-0645">Protease</keyword>
<dbReference type="CDD" id="cd02205">
    <property type="entry name" value="CBS_pair_SF"/>
    <property type="match status" value="1"/>
</dbReference>
<evidence type="ECO:0000256" key="2">
    <source>
        <dbReference type="ARBA" id="ARBA00004651"/>
    </source>
</evidence>
<keyword evidence="11 15" id="KW-1133">Transmembrane helix</keyword>
<proteinExistence type="inferred from homology"/>
<evidence type="ECO:0000256" key="14">
    <source>
        <dbReference type="ARBA" id="ARBA00023136"/>
    </source>
</evidence>
<accession>A0A3B0VJ03</accession>
<comment type="similarity">
    <text evidence="3">Belongs to the peptidase M50B family.</text>
</comment>
<evidence type="ECO:0000256" key="9">
    <source>
        <dbReference type="ARBA" id="ARBA00022801"/>
    </source>
</evidence>
<evidence type="ECO:0000256" key="11">
    <source>
        <dbReference type="ARBA" id="ARBA00022989"/>
    </source>
</evidence>
<dbReference type="PANTHER" id="PTHR39188">
    <property type="entry name" value="MEMBRANE-ASSOCIATED ZINC METALLOPROTEASE M50B"/>
    <property type="match status" value="1"/>
</dbReference>
<dbReference type="InterPro" id="IPR000644">
    <property type="entry name" value="CBS_dom"/>
</dbReference>
<organism evidence="17">
    <name type="scientific">hydrothermal vent metagenome</name>
    <dbReference type="NCBI Taxonomy" id="652676"/>
    <lineage>
        <taxon>unclassified sequences</taxon>
        <taxon>metagenomes</taxon>
        <taxon>ecological metagenomes</taxon>
    </lineage>
</organism>
<keyword evidence="6 15" id="KW-0812">Transmembrane</keyword>
<dbReference type="CDD" id="cd06164">
    <property type="entry name" value="S2P-M50_SpoIVFB_CBS"/>
    <property type="match status" value="1"/>
</dbReference>
<evidence type="ECO:0000256" key="13">
    <source>
        <dbReference type="ARBA" id="ARBA00023122"/>
    </source>
</evidence>
<evidence type="ECO:0000259" key="16">
    <source>
        <dbReference type="PROSITE" id="PS51371"/>
    </source>
</evidence>
<dbReference type="Pfam" id="PF00571">
    <property type="entry name" value="CBS"/>
    <property type="match status" value="1"/>
</dbReference>
<dbReference type="PROSITE" id="PS51371">
    <property type="entry name" value="CBS"/>
    <property type="match status" value="1"/>
</dbReference>
<comment type="cofactor">
    <cofactor evidence="1">
        <name>Zn(2+)</name>
        <dbReference type="ChEBI" id="CHEBI:29105"/>
    </cofactor>
</comment>
<dbReference type="InterPro" id="IPR046342">
    <property type="entry name" value="CBS_dom_sf"/>
</dbReference>
<keyword evidence="8" id="KW-0677">Repeat</keyword>
<feature type="transmembrane region" description="Helical" evidence="15">
    <location>
        <begin position="195"/>
        <end position="219"/>
    </location>
</feature>
<keyword evidence="12" id="KW-0482">Metalloprotease</keyword>